<feature type="compositionally biased region" description="Basic and acidic residues" evidence="1">
    <location>
        <begin position="102"/>
        <end position="112"/>
    </location>
</feature>
<comment type="caution">
    <text evidence="2">The sequence shown here is derived from an EMBL/GenBank/DDBJ whole genome shotgun (WGS) entry which is preliminary data.</text>
</comment>
<protein>
    <submittedName>
        <fullName evidence="2">Uncharacterized protein</fullName>
    </submittedName>
</protein>
<accession>A0A9P7UTB1</accession>
<dbReference type="SUPFAM" id="SSF47473">
    <property type="entry name" value="EF-hand"/>
    <property type="match status" value="1"/>
</dbReference>
<dbReference type="GeneID" id="66077528"/>
<dbReference type="Gene3D" id="1.10.238.10">
    <property type="entry name" value="EF-hand"/>
    <property type="match status" value="1"/>
</dbReference>
<feature type="region of interest" description="Disordered" evidence="1">
    <location>
        <begin position="28"/>
        <end position="112"/>
    </location>
</feature>
<feature type="region of interest" description="Disordered" evidence="1">
    <location>
        <begin position="187"/>
        <end position="265"/>
    </location>
</feature>
<sequence length="347" mass="38445">MDNESEVYFTLPEHVQRKIDKAFYDATCPTNGKRKSERQRGAHSLTKKRKVTPVDSGGGFILDDQDDGSPYTGGDGGFIIDDASVPGSSSGGGNIVDEDYDDKNQEDDRQVEKPKYISLSTISGALELLGLPSDDAQVMGVFRRAAADWDEVDDTGGVNPHGEEGLVSLKDWRAVCGVLLEGADVAEESEERGEALDFEDLEDTNPSDEYAGDSGDDSDEYIEVEELSRRRVRRTRGTVNSRTRRGDSDLSSLSDDNSPTTKPLTLKQRETCLHTFALFLDSSRSPNLEDLPKQKLRINDLQRVAGLLKEKLKAEEMVEMLESFSTSPDKSMSLEDFERMMVRAKLV</sequence>
<feature type="compositionally biased region" description="Acidic residues" evidence="1">
    <location>
        <begin position="187"/>
        <end position="225"/>
    </location>
</feature>
<reference evidence="2" key="1">
    <citation type="journal article" date="2021" name="Genome Biol. Evol.">
        <title>The assembled and annotated genome of the fairy-ring fungus Marasmius oreades.</title>
        <authorList>
            <person name="Hiltunen M."/>
            <person name="Ament-Velasquez S.L."/>
            <person name="Johannesson H."/>
        </authorList>
    </citation>
    <scope>NUCLEOTIDE SEQUENCE</scope>
    <source>
        <strain evidence="2">03SP1</strain>
    </source>
</reference>
<dbReference type="KEGG" id="more:E1B28_008452"/>
<dbReference type="InterPro" id="IPR011992">
    <property type="entry name" value="EF-hand-dom_pair"/>
</dbReference>
<keyword evidence="3" id="KW-1185">Reference proteome</keyword>
<evidence type="ECO:0000256" key="1">
    <source>
        <dbReference type="SAM" id="MobiDB-lite"/>
    </source>
</evidence>
<evidence type="ECO:0000313" key="2">
    <source>
        <dbReference type="EMBL" id="KAG7092071.1"/>
    </source>
</evidence>
<name>A0A9P7UTB1_9AGAR</name>
<dbReference type="OrthoDB" id="2530165at2759"/>
<dbReference type="AlphaFoldDB" id="A0A9P7UTB1"/>
<organism evidence="2 3">
    <name type="scientific">Marasmius oreades</name>
    <name type="common">fairy-ring Marasmius</name>
    <dbReference type="NCBI Taxonomy" id="181124"/>
    <lineage>
        <taxon>Eukaryota</taxon>
        <taxon>Fungi</taxon>
        <taxon>Dikarya</taxon>
        <taxon>Basidiomycota</taxon>
        <taxon>Agaricomycotina</taxon>
        <taxon>Agaricomycetes</taxon>
        <taxon>Agaricomycetidae</taxon>
        <taxon>Agaricales</taxon>
        <taxon>Marasmiineae</taxon>
        <taxon>Marasmiaceae</taxon>
        <taxon>Marasmius</taxon>
    </lineage>
</organism>
<dbReference type="EMBL" id="CM032185">
    <property type="protein sequence ID" value="KAG7092071.1"/>
    <property type="molecule type" value="Genomic_DNA"/>
</dbReference>
<evidence type="ECO:0000313" key="3">
    <source>
        <dbReference type="Proteomes" id="UP001049176"/>
    </source>
</evidence>
<gene>
    <name evidence="2" type="ORF">E1B28_008452</name>
</gene>
<dbReference type="RefSeq" id="XP_043008541.1">
    <property type="nucleotide sequence ID" value="XM_043153257.1"/>
</dbReference>
<dbReference type="Proteomes" id="UP001049176">
    <property type="component" value="Chromosome 5"/>
</dbReference>
<proteinExistence type="predicted"/>